<dbReference type="Proteomes" id="UP000053029">
    <property type="component" value="Unassembled WGS sequence"/>
</dbReference>
<evidence type="ECO:0000256" key="1">
    <source>
        <dbReference type="SAM" id="MobiDB-lite"/>
    </source>
</evidence>
<evidence type="ECO:0000313" key="3">
    <source>
        <dbReference type="Proteomes" id="UP000053029"/>
    </source>
</evidence>
<organism evidence="2 3">
    <name type="scientific">Fonsecaea pedrosoi CBS 271.37</name>
    <dbReference type="NCBI Taxonomy" id="1442368"/>
    <lineage>
        <taxon>Eukaryota</taxon>
        <taxon>Fungi</taxon>
        <taxon>Dikarya</taxon>
        <taxon>Ascomycota</taxon>
        <taxon>Pezizomycotina</taxon>
        <taxon>Eurotiomycetes</taxon>
        <taxon>Chaetothyriomycetidae</taxon>
        <taxon>Chaetothyriales</taxon>
        <taxon>Herpotrichiellaceae</taxon>
        <taxon>Fonsecaea</taxon>
    </lineage>
</organism>
<protein>
    <submittedName>
        <fullName evidence="2">Uncharacterized protein</fullName>
    </submittedName>
</protein>
<accession>A0A0D2EPN5</accession>
<keyword evidence="3" id="KW-1185">Reference proteome</keyword>
<evidence type="ECO:0000313" key="2">
    <source>
        <dbReference type="EMBL" id="KIW76327.1"/>
    </source>
</evidence>
<proteinExistence type="predicted"/>
<dbReference type="VEuPathDB" id="FungiDB:Z517_11073"/>
<feature type="compositionally biased region" description="Basic residues" evidence="1">
    <location>
        <begin position="31"/>
        <end position="44"/>
    </location>
</feature>
<name>A0A0D2EPN5_9EURO</name>
<dbReference type="AlphaFoldDB" id="A0A0D2EPN5"/>
<gene>
    <name evidence="2" type="ORF">Z517_11073</name>
</gene>
<dbReference type="HOGENOM" id="CLU_025452_1_1_1"/>
<sequence length="514" mass="58474">MEKTDYLFVHLTSSPRDRVSQQLQYAACKAHISRRAHRKRRQKQKKQEDDTGSSQAPDSARSLSLLPLEIRGNSDPFNSHMITVSPIVNQAVSFVRFHLNRCWSPSYMAYFQDNSPGNCPILGTSSTIGTMAAEWIWSFFVADVGTFWSAVASILPLMIRFVPSERAQELHRVSLELKARILAGLRETLQNKQLNSQPSMTLIYQVKALFREATTSGDTHSACVHARLLFWLTNQLPITECQGGEDVLGIALWGDSLSALFQLRRPIFNYLSWMPQIVATTWNSAESLLPNLRGGHVPVPECVVSPQLREAFSHIRRVLNIGKIPMPPDNDEHLRRARLIFHWITTKSEYHISRLLDLYFDLLEIENLNELSEGGRHTEAALALALLYVFQKSFSDTSQSGCIDVHDSATIILPALLTRIQSAFSSCSPTERIMYNDAHFWILFIGSFCEEHLRYQYSQGNDKNGEWFHQQLAEQALENGLISWGDARVVLGRFVVNDFLTPPAQEWYEQTCRC</sequence>
<reference evidence="2 3" key="1">
    <citation type="submission" date="2015-01" db="EMBL/GenBank/DDBJ databases">
        <title>The Genome Sequence of Fonsecaea pedrosoi CBS 271.37.</title>
        <authorList>
            <consortium name="The Broad Institute Genomics Platform"/>
            <person name="Cuomo C."/>
            <person name="de Hoog S."/>
            <person name="Gorbushina A."/>
            <person name="Stielow B."/>
            <person name="Teixiera M."/>
            <person name="Abouelleil A."/>
            <person name="Chapman S.B."/>
            <person name="Priest M."/>
            <person name="Young S.K."/>
            <person name="Wortman J."/>
            <person name="Nusbaum C."/>
            <person name="Birren B."/>
        </authorList>
    </citation>
    <scope>NUCLEOTIDE SEQUENCE [LARGE SCALE GENOMIC DNA]</scope>
    <source>
        <strain evidence="2 3">CBS 271.37</strain>
    </source>
</reference>
<dbReference type="EMBL" id="KN846975">
    <property type="protein sequence ID" value="KIW76327.1"/>
    <property type="molecule type" value="Genomic_DNA"/>
</dbReference>
<dbReference type="RefSeq" id="XP_013280135.1">
    <property type="nucleotide sequence ID" value="XM_013424681.1"/>
</dbReference>
<feature type="region of interest" description="Disordered" evidence="1">
    <location>
        <begin position="31"/>
        <end position="60"/>
    </location>
</feature>
<dbReference type="OrthoDB" id="4131994at2759"/>
<dbReference type="GeneID" id="25310563"/>